<keyword evidence="7 14" id="KW-0720">Serine protease</keyword>
<dbReference type="PROSITE" id="PS00137">
    <property type="entry name" value="SUBTILASE_HIS"/>
    <property type="match status" value="1"/>
</dbReference>
<evidence type="ECO:0000256" key="6">
    <source>
        <dbReference type="ARBA" id="ARBA00022801"/>
    </source>
</evidence>
<comment type="subcellular location">
    <subcellularLocation>
        <location evidence="1">Membrane</location>
    </subcellularLocation>
</comment>
<keyword evidence="4 16" id="KW-0812">Transmembrane</keyword>
<dbReference type="InterPro" id="IPR034182">
    <property type="entry name" value="Kexin/furin"/>
</dbReference>
<organism evidence="19 20">
    <name type="scientific">Saccharomycopsis crataegensis</name>
    <dbReference type="NCBI Taxonomy" id="43959"/>
    <lineage>
        <taxon>Eukaryota</taxon>
        <taxon>Fungi</taxon>
        <taxon>Dikarya</taxon>
        <taxon>Ascomycota</taxon>
        <taxon>Saccharomycotina</taxon>
        <taxon>Saccharomycetes</taxon>
        <taxon>Saccharomycopsidaceae</taxon>
        <taxon>Saccharomycopsis</taxon>
    </lineage>
</organism>
<evidence type="ECO:0000256" key="11">
    <source>
        <dbReference type="ARBA" id="ARBA00023145"/>
    </source>
</evidence>
<dbReference type="Proteomes" id="UP001360560">
    <property type="component" value="Unassembled WGS sequence"/>
</dbReference>
<keyword evidence="20" id="KW-1185">Reference proteome</keyword>
<dbReference type="Gene3D" id="2.60.120.260">
    <property type="entry name" value="Galactose-binding domain-like"/>
    <property type="match status" value="1"/>
</dbReference>
<dbReference type="GO" id="GO:0007323">
    <property type="term" value="P:peptide pheromone maturation"/>
    <property type="evidence" value="ECO:0007669"/>
    <property type="project" value="UniProtKB-ARBA"/>
</dbReference>
<dbReference type="AlphaFoldDB" id="A0AAV5QP77"/>
<evidence type="ECO:0000256" key="14">
    <source>
        <dbReference type="PROSITE-ProRule" id="PRU01240"/>
    </source>
</evidence>
<dbReference type="InterPro" id="IPR015500">
    <property type="entry name" value="Peptidase_S8_subtilisin-rel"/>
</dbReference>
<dbReference type="PRINTS" id="PR00723">
    <property type="entry name" value="SUBTILISIN"/>
</dbReference>
<dbReference type="InterPro" id="IPR022398">
    <property type="entry name" value="Peptidase_S8_His-AS"/>
</dbReference>
<keyword evidence="12" id="KW-0325">Glycoprotein</keyword>
<evidence type="ECO:0000256" key="17">
    <source>
        <dbReference type="SAM" id="SignalP"/>
    </source>
</evidence>
<evidence type="ECO:0000256" key="13">
    <source>
        <dbReference type="PIRSR" id="PIRSR615500-1"/>
    </source>
</evidence>
<dbReference type="Pfam" id="PF01483">
    <property type="entry name" value="P_proprotein"/>
    <property type="match status" value="1"/>
</dbReference>
<dbReference type="SUPFAM" id="SSF49785">
    <property type="entry name" value="Galactose-binding domain-like"/>
    <property type="match status" value="1"/>
</dbReference>
<dbReference type="PROSITE" id="PS00138">
    <property type="entry name" value="SUBTILASE_SER"/>
    <property type="match status" value="1"/>
</dbReference>
<evidence type="ECO:0000256" key="4">
    <source>
        <dbReference type="ARBA" id="ARBA00022692"/>
    </source>
</evidence>
<keyword evidence="11" id="KW-0865">Zymogen</keyword>
<dbReference type="GO" id="GO:0016485">
    <property type="term" value="P:protein processing"/>
    <property type="evidence" value="ECO:0007669"/>
    <property type="project" value="TreeGrafter"/>
</dbReference>
<feature type="region of interest" description="Disordered" evidence="15">
    <location>
        <begin position="631"/>
        <end position="688"/>
    </location>
</feature>
<keyword evidence="8" id="KW-0106">Calcium</keyword>
<evidence type="ECO:0000256" key="5">
    <source>
        <dbReference type="ARBA" id="ARBA00022729"/>
    </source>
</evidence>
<dbReference type="InterPro" id="IPR036852">
    <property type="entry name" value="Peptidase_S8/S53_dom_sf"/>
</dbReference>
<sequence length="806" mass="90272">MRVNSLFGLLLFFLARTISSESFQDSIVDHHNKIPERDYDLRDYFTVELQNECQLRQFIDNFPDFNFEHEFRGLDNHYVFSTLKSFNQIPENAIHGINDQLHGSNHDALTIEKRSASSIHKRLASDLSVKALHLLEPRKLEKRAPIPQSYDSSMEPVFAAKEKYNINDPEFIKQWHIVNPVSPNDDVNVTGVWDLGITGKNITVAIIDDGLDFTSDDLRDAFNKEASWDYNANQNLPMPTLDDDYHGTRCAGEIAAQKNEFCGVGVAMGSKVSGLRILSGKITAEDEAAALMYRNDLNDIYSCSWGPPDDGASMQAPPLLVQKSIVKSVLDGRGGKGSLYVFASGNGGFRGDSCNFDGYTNSIYSITVGAIDWHGKHPSYSEACAAVLTVTYSSGSGEHIHTTDIKEQCSDHHGGTSAAAPLAAGIYALVLEANPDLTWRDVQYITILSGVEINEDDGEWQDCAVGKRYSHKYGFGKIDAYKMVELAKTWTNVKPQAWHYSQRKKSSLKVIGGGDAAFNDTISIDAKDTQNSNLEKLEHVTVTVDIDTTSRSSFSANLISPSGRKSRLAIARQLDTSSEGFKNWTFMSVAHWGEDPAGEWTLELMNHDKNNDVTLNSWRLQLFGPTIDATKAKRFPLPGDEEEPEVQEDENKEEESGSDSETKPEGTEADVSNPENEHSHDEDEDGKFRHDTTKHYGEYFFLLIVIGFCICLFYLKAVNGRRPHRRRAEDYEFDIINPESDDESRYSATSPRFDYDSDNASLLIDQDRESQEVVHNVEDFEIDSGDENDYMNGQDKNNQSSEPSHI</sequence>
<accession>A0AAV5QP77</accession>
<comment type="caution">
    <text evidence="19">The sequence shown here is derived from an EMBL/GenBank/DDBJ whole genome shotgun (WGS) entry which is preliminary data.</text>
</comment>
<dbReference type="Gene3D" id="3.40.50.200">
    <property type="entry name" value="Peptidase S8/S53 domain"/>
    <property type="match status" value="1"/>
</dbReference>
<feature type="compositionally biased region" description="Basic and acidic residues" evidence="15">
    <location>
        <begin position="675"/>
        <end position="688"/>
    </location>
</feature>
<keyword evidence="6 14" id="KW-0378">Hydrolase</keyword>
<dbReference type="InterPro" id="IPR002884">
    <property type="entry name" value="P_dom"/>
</dbReference>
<dbReference type="GO" id="GO:0004252">
    <property type="term" value="F:serine-type endopeptidase activity"/>
    <property type="evidence" value="ECO:0007669"/>
    <property type="project" value="UniProtKB-UniRule"/>
</dbReference>
<evidence type="ECO:0000256" key="12">
    <source>
        <dbReference type="ARBA" id="ARBA00023180"/>
    </source>
</evidence>
<evidence type="ECO:0000256" key="8">
    <source>
        <dbReference type="ARBA" id="ARBA00022837"/>
    </source>
</evidence>
<reference evidence="19 20" key="1">
    <citation type="journal article" date="2023" name="Elife">
        <title>Identification of key yeast species and microbe-microbe interactions impacting larval growth of Drosophila in the wild.</title>
        <authorList>
            <person name="Mure A."/>
            <person name="Sugiura Y."/>
            <person name="Maeda R."/>
            <person name="Honda K."/>
            <person name="Sakurai N."/>
            <person name="Takahashi Y."/>
            <person name="Watada M."/>
            <person name="Katoh T."/>
            <person name="Gotoh A."/>
            <person name="Gotoh Y."/>
            <person name="Taniguchi I."/>
            <person name="Nakamura K."/>
            <person name="Hayashi T."/>
            <person name="Katayama T."/>
            <person name="Uemura T."/>
            <person name="Hattori Y."/>
        </authorList>
    </citation>
    <scope>NUCLEOTIDE SEQUENCE [LARGE SCALE GENOMIC DNA]</scope>
    <source>
        <strain evidence="19 20">SC-9</strain>
    </source>
</reference>
<evidence type="ECO:0000313" key="20">
    <source>
        <dbReference type="Proteomes" id="UP001360560"/>
    </source>
</evidence>
<dbReference type="Pfam" id="PF00082">
    <property type="entry name" value="Peptidase_S8"/>
    <property type="match status" value="1"/>
</dbReference>
<dbReference type="SUPFAM" id="SSF52743">
    <property type="entry name" value="Subtilisin-like"/>
    <property type="match status" value="1"/>
</dbReference>
<evidence type="ECO:0000259" key="18">
    <source>
        <dbReference type="PROSITE" id="PS51829"/>
    </source>
</evidence>
<dbReference type="GO" id="GO:0000139">
    <property type="term" value="C:Golgi membrane"/>
    <property type="evidence" value="ECO:0007669"/>
    <property type="project" value="TreeGrafter"/>
</dbReference>
<dbReference type="RefSeq" id="XP_064853659.1">
    <property type="nucleotide sequence ID" value="XM_064997587.1"/>
</dbReference>
<gene>
    <name evidence="19" type="ORF">DASC09_039880</name>
</gene>
<dbReference type="InterPro" id="IPR000209">
    <property type="entry name" value="Peptidase_S8/S53_dom"/>
</dbReference>
<evidence type="ECO:0000256" key="16">
    <source>
        <dbReference type="SAM" id="Phobius"/>
    </source>
</evidence>
<keyword evidence="3 14" id="KW-0645">Protease</keyword>
<dbReference type="FunFam" id="2.60.120.260:FF:000026">
    <property type="entry name" value="proprotein convertase subtilisin/kexin type 7"/>
    <property type="match status" value="1"/>
</dbReference>
<dbReference type="GO" id="GO:0005802">
    <property type="term" value="C:trans-Golgi network"/>
    <property type="evidence" value="ECO:0007669"/>
    <property type="project" value="TreeGrafter"/>
</dbReference>
<evidence type="ECO:0000256" key="2">
    <source>
        <dbReference type="ARBA" id="ARBA00005325"/>
    </source>
</evidence>
<dbReference type="PROSITE" id="PS51829">
    <property type="entry name" value="P_HOMO_B"/>
    <property type="match status" value="1"/>
</dbReference>
<evidence type="ECO:0000256" key="3">
    <source>
        <dbReference type="ARBA" id="ARBA00022670"/>
    </source>
</evidence>
<dbReference type="PANTHER" id="PTHR42884">
    <property type="entry name" value="PROPROTEIN CONVERTASE SUBTILISIN/KEXIN-RELATED"/>
    <property type="match status" value="1"/>
</dbReference>
<dbReference type="GeneID" id="90074638"/>
<keyword evidence="9 16" id="KW-1133">Transmembrane helix</keyword>
<feature type="domain" description="P/Homo B" evidence="18">
    <location>
        <begin position="493"/>
        <end position="628"/>
    </location>
</feature>
<dbReference type="InterPro" id="IPR023828">
    <property type="entry name" value="Peptidase_S8_Ser-AS"/>
</dbReference>
<feature type="chain" id="PRO_5043686125" evidence="17">
    <location>
        <begin position="21"/>
        <end position="806"/>
    </location>
</feature>
<evidence type="ECO:0000313" key="19">
    <source>
        <dbReference type="EMBL" id="GMM36663.1"/>
    </source>
</evidence>
<feature type="transmembrane region" description="Helical" evidence="16">
    <location>
        <begin position="699"/>
        <end position="717"/>
    </location>
</feature>
<evidence type="ECO:0000256" key="10">
    <source>
        <dbReference type="ARBA" id="ARBA00023136"/>
    </source>
</evidence>
<name>A0AAV5QP77_9ASCO</name>
<evidence type="ECO:0000256" key="7">
    <source>
        <dbReference type="ARBA" id="ARBA00022825"/>
    </source>
</evidence>
<dbReference type="FunFam" id="3.40.50.200:FF:000005">
    <property type="entry name" value="Proprotein convertase subtilisin/kexin type 7"/>
    <property type="match status" value="1"/>
</dbReference>
<evidence type="ECO:0000256" key="1">
    <source>
        <dbReference type="ARBA" id="ARBA00004370"/>
    </source>
</evidence>
<keyword evidence="10 16" id="KW-0472">Membrane</keyword>
<evidence type="ECO:0000256" key="9">
    <source>
        <dbReference type="ARBA" id="ARBA00022989"/>
    </source>
</evidence>
<dbReference type="InterPro" id="IPR008979">
    <property type="entry name" value="Galactose-bd-like_sf"/>
</dbReference>
<feature type="signal peptide" evidence="17">
    <location>
        <begin position="1"/>
        <end position="20"/>
    </location>
</feature>
<keyword evidence="5 17" id="KW-0732">Signal</keyword>
<feature type="active site" description="Charge relay system" evidence="13 14">
    <location>
        <position position="417"/>
    </location>
</feature>
<dbReference type="PROSITE" id="PS51892">
    <property type="entry name" value="SUBTILASE"/>
    <property type="match status" value="1"/>
</dbReference>
<dbReference type="EMBL" id="BTFZ01000011">
    <property type="protein sequence ID" value="GMM36663.1"/>
    <property type="molecule type" value="Genomic_DNA"/>
</dbReference>
<feature type="compositionally biased region" description="Acidic residues" evidence="15">
    <location>
        <begin position="779"/>
        <end position="789"/>
    </location>
</feature>
<dbReference type="PANTHER" id="PTHR42884:SF14">
    <property type="entry name" value="NEUROENDOCRINE CONVERTASE 1"/>
    <property type="match status" value="1"/>
</dbReference>
<comment type="similarity">
    <text evidence="2">Belongs to the peptidase S8 family. Furin subfamily.</text>
</comment>
<feature type="active site" description="Charge relay system" evidence="13 14">
    <location>
        <position position="246"/>
    </location>
</feature>
<feature type="compositionally biased region" description="Polar residues" evidence="15">
    <location>
        <begin position="794"/>
        <end position="806"/>
    </location>
</feature>
<feature type="compositionally biased region" description="Acidic residues" evidence="15">
    <location>
        <begin position="639"/>
        <end position="658"/>
    </location>
</feature>
<protein>
    <submittedName>
        <fullName evidence="19">Kexin</fullName>
    </submittedName>
</protein>
<evidence type="ECO:0000256" key="15">
    <source>
        <dbReference type="SAM" id="MobiDB-lite"/>
    </source>
</evidence>
<proteinExistence type="inferred from homology"/>
<feature type="region of interest" description="Disordered" evidence="15">
    <location>
        <begin position="778"/>
        <end position="806"/>
    </location>
</feature>
<feature type="active site" description="Charge relay system" evidence="13 14">
    <location>
        <position position="208"/>
    </location>
</feature>
<dbReference type="CDD" id="cd04059">
    <property type="entry name" value="Peptidases_S8_Protein_convertases_Kexins_Furin-like"/>
    <property type="match status" value="1"/>
</dbReference>